<reference evidence="1 2" key="1">
    <citation type="submission" date="2016-10" db="EMBL/GenBank/DDBJ databases">
        <authorList>
            <person name="de Groot N.N."/>
        </authorList>
    </citation>
    <scope>NUCLEOTIDE SEQUENCE [LARGE SCALE GENOMIC DNA]</scope>
    <source>
        <strain evidence="1 2">DSM 527</strain>
    </source>
</reference>
<dbReference type="Proteomes" id="UP000199045">
    <property type="component" value="Unassembled WGS sequence"/>
</dbReference>
<accession>A0A1G7LZQ2</accession>
<proteinExistence type="predicted"/>
<organism evidence="1 2">
    <name type="scientific">Chitinophaga filiformis</name>
    <name type="common">Myxococcus filiformis</name>
    <name type="synonym">Flexibacter filiformis</name>
    <dbReference type="NCBI Taxonomy" id="104663"/>
    <lineage>
        <taxon>Bacteria</taxon>
        <taxon>Pseudomonadati</taxon>
        <taxon>Bacteroidota</taxon>
        <taxon>Chitinophagia</taxon>
        <taxon>Chitinophagales</taxon>
        <taxon>Chitinophagaceae</taxon>
        <taxon>Chitinophaga</taxon>
    </lineage>
</organism>
<sequence>MGNRVTTMITIQLKDFIKTGNFGPLTIGSSKGEILQVFGGTYDLADCGETQIIKYGWYEFFYWTDNEKIFGIQNDHLLADCVNHSEMINFKNRFFTIDKWFLKENKSITFREVIECLEQENIPYNIVPAYDGCDENIIKCVNSNVTFDFVNEHTFTEVTAKGRFKNRKEIRVAHQLDYVLNGIRLFKY</sequence>
<protein>
    <submittedName>
        <fullName evidence="1">Uncharacterized protein</fullName>
    </submittedName>
</protein>
<evidence type="ECO:0000313" key="2">
    <source>
        <dbReference type="Proteomes" id="UP000199045"/>
    </source>
</evidence>
<gene>
    <name evidence="1" type="ORF">SAMN04488121_102242</name>
</gene>
<name>A0A1G7LZQ2_CHIFI</name>
<evidence type="ECO:0000313" key="1">
    <source>
        <dbReference type="EMBL" id="SDF55012.1"/>
    </source>
</evidence>
<dbReference type="EMBL" id="FNBN01000002">
    <property type="protein sequence ID" value="SDF55012.1"/>
    <property type="molecule type" value="Genomic_DNA"/>
</dbReference>
<dbReference type="AlphaFoldDB" id="A0A1G7LZQ2"/>
<dbReference type="STRING" id="104663.SAMN04488121_102242"/>